<dbReference type="InterPro" id="IPR050428">
    <property type="entry name" value="TCS_sensor_his_kinase"/>
</dbReference>
<evidence type="ECO:0000256" key="7">
    <source>
        <dbReference type="ARBA" id="ARBA00022989"/>
    </source>
</evidence>
<feature type="domain" description="Histidine kinase" evidence="9">
    <location>
        <begin position="216"/>
        <end position="418"/>
    </location>
</feature>
<reference evidence="11" key="2">
    <citation type="journal article" date="2017" name="Genome Announc.">
        <title>Draft genome sequence of Paludibacter jiangxiensis NM7(T), a propionate-producing fermentative bacterium.</title>
        <authorList>
            <person name="Qiu Y.-L."/>
            <person name="Tourlousse D.M."/>
            <person name="Matsuura N."/>
            <person name="Ohashi A."/>
            <person name="Sekiguchi Y."/>
        </authorList>
    </citation>
    <scope>NUCLEOTIDE SEQUENCE [LARGE SCALE GENOMIC DNA]</scope>
    <source>
        <strain evidence="11">NM7</strain>
    </source>
</reference>
<proteinExistence type="predicted"/>
<evidence type="ECO:0000256" key="4">
    <source>
        <dbReference type="ARBA" id="ARBA00022679"/>
    </source>
</evidence>
<dbReference type="CDD" id="cd00082">
    <property type="entry name" value="HisKA"/>
    <property type="match status" value="1"/>
</dbReference>
<dbReference type="GO" id="GO:0000155">
    <property type="term" value="F:phosphorelay sensor kinase activity"/>
    <property type="evidence" value="ECO:0007669"/>
    <property type="project" value="InterPro"/>
</dbReference>
<dbReference type="AlphaFoldDB" id="A0A170Y222"/>
<evidence type="ECO:0000256" key="8">
    <source>
        <dbReference type="SAM" id="Phobius"/>
    </source>
</evidence>
<dbReference type="SUPFAM" id="SSF47384">
    <property type="entry name" value="Homodimeric domain of signal transducing histidine kinase"/>
    <property type="match status" value="1"/>
</dbReference>
<dbReference type="Proteomes" id="UP000076586">
    <property type="component" value="Unassembled WGS sequence"/>
</dbReference>
<evidence type="ECO:0000256" key="2">
    <source>
        <dbReference type="ARBA" id="ARBA00012438"/>
    </source>
</evidence>
<name>A0A170Y222_9BACT</name>
<evidence type="ECO:0000259" key="9">
    <source>
        <dbReference type="PROSITE" id="PS50109"/>
    </source>
</evidence>
<evidence type="ECO:0000313" key="10">
    <source>
        <dbReference type="EMBL" id="GAT61441.1"/>
    </source>
</evidence>
<dbReference type="PROSITE" id="PS50109">
    <property type="entry name" value="HIS_KIN"/>
    <property type="match status" value="1"/>
</dbReference>
<accession>A0A170Y222</accession>
<keyword evidence="7 8" id="KW-1133">Transmembrane helix</keyword>
<feature type="transmembrane region" description="Helical" evidence="8">
    <location>
        <begin position="12"/>
        <end position="34"/>
    </location>
</feature>
<keyword evidence="8" id="KW-0472">Membrane</keyword>
<dbReference type="EC" id="2.7.13.3" evidence="2"/>
<dbReference type="PROSITE" id="PS51257">
    <property type="entry name" value="PROKAR_LIPOPROTEIN"/>
    <property type="match status" value="1"/>
</dbReference>
<dbReference type="InterPro" id="IPR036097">
    <property type="entry name" value="HisK_dim/P_sf"/>
</dbReference>
<dbReference type="Gene3D" id="3.30.565.10">
    <property type="entry name" value="Histidine kinase-like ATPase, C-terminal domain"/>
    <property type="match status" value="1"/>
</dbReference>
<feature type="transmembrane region" description="Helical" evidence="8">
    <location>
        <begin position="127"/>
        <end position="149"/>
    </location>
</feature>
<sequence length="418" mass="47184">MKLQTKINRRFITLLLLVFVVAGCGLYFILTAVIDFNIDEILSNRAETVQSSLHQNKIALPFHSPDQTIDIQPSNGQNVERQFSDTTIYAASEKSMVPARKLVFPDRVNGKTYKVTLVLSHLEADDFVGLAFWFMLGTFVLIILALYFLNRKLSATIWNPFYRTLKELKDFKVDQITEKGLPSSTIDEFDQMNKELSQMMRKMTDDYANLKKFSENASHEMQTPLAVVKSKLETLLTDRSLSEDHRKQVQTAYDAASRVSKLGQTLLLLSKIENNQFVEKRSIDLSALVAERLDELVELLAMRNIELVRDLQIPFVVNMNPLLADLLVTNLLGNAIKHNVDDGFIRVTSQDSQLILKNTGKVLQGDPRNLFSRFAKEGVTKDSSGLGLSIVAEICKVSSLSIDYTCLEGVHCLTLTLR</sequence>
<evidence type="ECO:0000256" key="6">
    <source>
        <dbReference type="ARBA" id="ARBA00022777"/>
    </source>
</evidence>
<evidence type="ECO:0000313" key="11">
    <source>
        <dbReference type="Proteomes" id="UP000076586"/>
    </source>
</evidence>
<evidence type="ECO:0000256" key="5">
    <source>
        <dbReference type="ARBA" id="ARBA00022692"/>
    </source>
</evidence>
<dbReference type="Pfam" id="PF00512">
    <property type="entry name" value="HisKA"/>
    <property type="match status" value="1"/>
</dbReference>
<organism evidence="10 11">
    <name type="scientific">Paludibacter jiangxiensis</name>
    <dbReference type="NCBI Taxonomy" id="681398"/>
    <lineage>
        <taxon>Bacteria</taxon>
        <taxon>Pseudomonadati</taxon>
        <taxon>Bacteroidota</taxon>
        <taxon>Bacteroidia</taxon>
        <taxon>Bacteroidales</taxon>
        <taxon>Paludibacteraceae</taxon>
        <taxon>Paludibacter</taxon>
    </lineage>
</organism>
<dbReference type="InterPro" id="IPR036890">
    <property type="entry name" value="HATPase_C_sf"/>
</dbReference>
<dbReference type="EMBL" id="BDCR01000001">
    <property type="protein sequence ID" value="GAT61441.1"/>
    <property type="molecule type" value="Genomic_DNA"/>
</dbReference>
<keyword evidence="6 10" id="KW-0418">Kinase</keyword>
<keyword evidence="11" id="KW-1185">Reference proteome</keyword>
<dbReference type="InterPro" id="IPR003661">
    <property type="entry name" value="HisK_dim/P_dom"/>
</dbReference>
<gene>
    <name evidence="10" type="ORF">PJIAN_120</name>
</gene>
<dbReference type="RefSeq" id="WP_068701005.1">
    <property type="nucleotide sequence ID" value="NZ_BDCR01000001.1"/>
</dbReference>
<dbReference type="InterPro" id="IPR005467">
    <property type="entry name" value="His_kinase_dom"/>
</dbReference>
<dbReference type="InterPro" id="IPR003594">
    <property type="entry name" value="HATPase_dom"/>
</dbReference>
<dbReference type="GO" id="GO:0005886">
    <property type="term" value="C:plasma membrane"/>
    <property type="evidence" value="ECO:0007669"/>
    <property type="project" value="TreeGrafter"/>
</dbReference>
<dbReference type="Gene3D" id="1.10.287.130">
    <property type="match status" value="1"/>
</dbReference>
<dbReference type="SMART" id="SM00388">
    <property type="entry name" value="HisKA"/>
    <property type="match status" value="1"/>
</dbReference>
<keyword evidence="4" id="KW-0808">Transferase</keyword>
<dbReference type="SUPFAM" id="SSF55874">
    <property type="entry name" value="ATPase domain of HSP90 chaperone/DNA topoisomerase II/histidine kinase"/>
    <property type="match status" value="1"/>
</dbReference>
<dbReference type="OrthoDB" id="1522504at2"/>
<keyword evidence="5 8" id="KW-0812">Transmembrane</keyword>
<dbReference type="Pfam" id="PF02518">
    <property type="entry name" value="HATPase_c"/>
    <property type="match status" value="1"/>
</dbReference>
<comment type="catalytic activity">
    <reaction evidence="1">
        <text>ATP + protein L-histidine = ADP + protein N-phospho-L-histidine.</text>
        <dbReference type="EC" id="2.7.13.3"/>
    </reaction>
</comment>
<dbReference type="STRING" id="681398.PJIAN_120"/>
<dbReference type="PANTHER" id="PTHR45436:SF5">
    <property type="entry name" value="SENSOR HISTIDINE KINASE TRCS"/>
    <property type="match status" value="1"/>
</dbReference>
<evidence type="ECO:0000256" key="3">
    <source>
        <dbReference type="ARBA" id="ARBA00022553"/>
    </source>
</evidence>
<reference evidence="11" key="1">
    <citation type="submission" date="2016-04" db="EMBL/GenBank/DDBJ databases">
        <title>Draft genome sequence of Paludibacter jiangxiensis strain NM7.</title>
        <authorList>
            <person name="Qiu Y."/>
            <person name="Matsuura N."/>
            <person name="Ohashi A."/>
            <person name="Tourlousse M.D."/>
            <person name="Sekiguchi Y."/>
        </authorList>
    </citation>
    <scope>NUCLEOTIDE SEQUENCE [LARGE SCALE GENOMIC DNA]</scope>
    <source>
        <strain evidence="11">NM7</strain>
    </source>
</reference>
<evidence type="ECO:0000256" key="1">
    <source>
        <dbReference type="ARBA" id="ARBA00000085"/>
    </source>
</evidence>
<protein>
    <recommendedName>
        <fullName evidence="2">histidine kinase</fullName>
        <ecNumber evidence="2">2.7.13.3</ecNumber>
    </recommendedName>
</protein>
<dbReference type="PANTHER" id="PTHR45436">
    <property type="entry name" value="SENSOR HISTIDINE KINASE YKOH"/>
    <property type="match status" value="1"/>
</dbReference>
<comment type="caution">
    <text evidence="10">The sequence shown here is derived from an EMBL/GenBank/DDBJ whole genome shotgun (WGS) entry which is preliminary data.</text>
</comment>
<keyword evidence="3" id="KW-0597">Phosphoprotein</keyword>